<feature type="compositionally biased region" description="Polar residues" evidence="1">
    <location>
        <begin position="33"/>
        <end position="42"/>
    </location>
</feature>
<sequence>MESNSTSYYSSSNNSTSLAQNTEKTKVQKRASHFQSHNSLLHSLTKTKPMKKKAPVAPIPQTQAKVYKVDPFNFKEIVHHLTGAPKFKPQQLFQHNQILERVKGDDNNATTVDVASHNPIVEISSRNVAEASPAMHTKWYQDLECELYGVETKESGTEGSMATGFLDMNLSSPSSYSNWCNLFPLISPRT</sequence>
<dbReference type="InterPro" id="IPR008889">
    <property type="entry name" value="VQ"/>
</dbReference>
<dbReference type="AlphaFoldDB" id="A0A6A5MGQ6"/>
<keyword evidence="3" id="KW-1185">Reference proteome</keyword>
<protein>
    <submittedName>
        <fullName evidence="2">Uncharacterized protein</fullName>
    </submittedName>
</protein>
<dbReference type="EMBL" id="WOCE01000005">
    <property type="protein sequence ID" value="KAE9614237.1"/>
    <property type="molecule type" value="Genomic_DNA"/>
</dbReference>
<feature type="region of interest" description="Disordered" evidence="1">
    <location>
        <begin position="1"/>
        <end position="42"/>
    </location>
</feature>
<name>A0A6A5MGQ6_LUPAL</name>
<dbReference type="Pfam" id="PF05678">
    <property type="entry name" value="VQ"/>
    <property type="match status" value="1"/>
</dbReference>
<organism evidence="2 3">
    <name type="scientific">Lupinus albus</name>
    <name type="common">White lupine</name>
    <name type="synonym">Lupinus termis</name>
    <dbReference type="NCBI Taxonomy" id="3870"/>
    <lineage>
        <taxon>Eukaryota</taxon>
        <taxon>Viridiplantae</taxon>
        <taxon>Streptophyta</taxon>
        <taxon>Embryophyta</taxon>
        <taxon>Tracheophyta</taxon>
        <taxon>Spermatophyta</taxon>
        <taxon>Magnoliopsida</taxon>
        <taxon>eudicotyledons</taxon>
        <taxon>Gunneridae</taxon>
        <taxon>Pentapetalae</taxon>
        <taxon>rosids</taxon>
        <taxon>fabids</taxon>
        <taxon>Fabales</taxon>
        <taxon>Fabaceae</taxon>
        <taxon>Papilionoideae</taxon>
        <taxon>50 kb inversion clade</taxon>
        <taxon>genistoids sensu lato</taxon>
        <taxon>core genistoids</taxon>
        <taxon>Genisteae</taxon>
        <taxon>Lupinus</taxon>
    </lineage>
</organism>
<feature type="compositionally biased region" description="Low complexity" evidence="1">
    <location>
        <begin position="1"/>
        <end position="17"/>
    </location>
</feature>
<dbReference type="InterPro" id="IPR039610">
    <property type="entry name" value="VQ29"/>
</dbReference>
<proteinExistence type="predicted"/>
<gene>
    <name evidence="2" type="ORF">Lalb_Chr05g0225821</name>
</gene>
<dbReference type="PANTHER" id="PTHR34794:SF1">
    <property type="entry name" value="OS10G0101800 PROTEIN"/>
    <property type="match status" value="1"/>
</dbReference>
<reference evidence="3" key="1">
    <citation type="journal article" date="2020" name="Nat. Commun.">
        <title>Genome sequence of the cluster root forming white lupin.</title>
        <authorList>
            <person name="Hufnagel B."/>
            <person name="Marques A."/>
            <person name="Soriano A."/>
            <person name="Marques L."/>
            <person name="Divol F."/>
            <person name="Doumas P."/>
            <person name="Sallet E."/>
            <person name="Mancinotti D."/>
            <person name="Carrere S."/>
            <person name="Marande W."/>
            <person name="Arribat S."/>
            <person name="Keller J."/>
            <person name="Huneau C."/>
            <person name="Blein T."/>
            <person name="Aime D."/>
            <person name="Laguerre M."/>
            <person name="Taylor J."/>
            <person name="Schubert V."/>
            <person name="Nelson M."/>
            <person name="Geu-Flores F."/>
            <person name="Crespi M."/>
            <person name="Gallardo-Guerrero K."/>
            <person name="Delaux P.-M."/>
            <person name="Salse J."/>
            <person name="Berges H."/>
            <person name="Guyot R."/>
            <person name="Gouzy J."/>
            <person name="Peret B."/>
        </authorList>
    </citation>
    <scope>NUCLEOTIDE SEQUENCE [LARGE SCALE GENOMIC DNA]</scope>
    <source>
        <strain evidence="3">cv. Amiga</strain>
    </source>
</reference>
<accession>A0A6A5MGQ6</accession>
<dbReference type="OrthoDB" id="689462at2759"/>
<evidence type="ECO:0000313" key="3">
    <source>
        <dbReference type="Proteomes" id="UP000447434"/>
    </source>
</evidence>
<evidence type="ECO:0000256" key="1">
    <source>
        <dbReference type="SAM" id="MobiDB-lite"/>
    </source>
</evidence>
<dbReference type="PANTHER" id="PTHR34794">
    <property type="entry name" value="EXPRESSED PROTEIN"/>
    <property type="match status" value="1"/>
</dbReference>
<evidence type="ECO:0000313" key="2">
    <source>
        <dbReference type="EMBL" id="KAE9614237.1"/>
    </source>
</evidence>
<dbReference type="Proteomes" id="UP000447434">
    <property type="component" value="Chromosome 5"/>
</dbReference>
<comment type="caution">
    <text evidence="2">The sequence shown here is derived from an EMBL/GenBank/DDBJ whole genome shotgun (WGS) entry which is preliminary data.</text>
</comment>